<dbReference type="EMBL" id="CAJVPW010013587">
    <property type="protein sequence ID" value="CAG8646256.1"/>
    <property type="molecule type" value="Genomic_DNA"/>
</dbReference>
<sequence>MNNNSEHVSDIGYLSDNNIQEVESSTSMPRQKAVESSPNKPNAKKNFVNFSNPNRPKKKSYVWLYFEEEDNNDICKIIVIRKRTGNMKGHLRLVHEIFEPDELQSSSGKKHQLNISQMIKNVISHNESKQSEL</sequence>
<feature type="non-terminal residue" evidence="1">
    <location>
        <position position="133"/>
    </location>
</feature>
<organism evidence="1 2">
    <name type="scientific">Cetraspora pellucida</name>
    <dbReference type="NCBI Taxonomy" id="1433469"/>
    <lineage>
        <taxon>Eukaryota</taxon>
        <taxon>Fungi</taxon>
        <taxon>Fungi incertae sedis</taxon>
        <taxon>Mucoromycota</taxon>
        <taxon>Glomeromycotina</taxon>
        <taxon>Glomeromycetes</taxon>
        <taxon>Diversisporales</taxon>
        <taxon>Gigasporaceae</taxon>
        <taxon>Cetraspora</taxon>
    </lineage>
</organism>
<evidence type="ECO:0000313" key="1">
    <source>
        <dbReference type="EMBL" id="CAG8646256.1"/>
    </source>
</evidence>
<keyword evidence="2" id="KW-1185">Reference proteome</keyword>
<accession>A0ACA9NB25</accession>
<dbReference type="Proteomes" id="UP000789366">
    <property type="component" value="Unassembled WGS sequence"/>
</dbReference>
<name>A0ACA9NB25_9GLOM</name>
<comment type="caution">
    <text evidence="1">The sequence shown here is derived from an EMBL/GenBank/DDBJ whole genome shotgun (WGS) entry which is preliminary data.</text>
</comment>
<gene>
    <name evidence="1" type="ORF">SPELUC_LOCUS8751</name>
</gene>
<evidence type="ECO:0000313" key="2">
    <source>
        <dbReference type="Proteomes" id="UP000789366"/>
    </source>
</evidence>
<protein>
    <submittedName>
        <fullName evidence="1">96_t:CDS:1</fullName>
    </submittedName>
</protein>
<reference evidence="1" key="1">
    <citation type="submission" date="2021-06" db="EMBL/GenBank/DDBJ databases">
        <authorList>
            <person name="Kallberg Y."/>
            <person name="Tangrot J."/>
            <person name="Rosling A."/>
        </authorList>
    </citation>
    <scope>NUCLEOTIDE SEQUENCE</scope>
    <source>
        <strain evidence="1">28 12/20/2015</strain>
    </source>
</reference>
<proteinExistence type="predicted"/>